<dbReference type="InterPro" id="IPR011101">
    <property type="entry name" value="DUF5131"/>
</dbReference>
<name>A0A0Q2LGY3_MYCGO</name>
<dbReference type="AlphaFoldDB" id="A0A0Q2LGY3"/>
<evidence type="ECO:0000313" key="1">
    <source>
        <dbReference type="EMBL" id="KQH75569.1"/>
    </source>
</evidence>
<dbReference type="EMBL" id="LKTM01000372">
    <property type="protein sequence ID" value="KQH75569.1"/>
    <property type="molecule type" value="Genomic_DNA"/>
</dbReference>
<proteinExistence type="predicted"/>
<accession>A0A0Q2LGY3</accession>
<comment type="caution">
    <text evidence="1">The sequence shown here is derived from an EMBL/GenBank/DDBJ whole genome shotgun (WGS) entry which is preliminary data.</text>
</comment>
<gene>
    <name evidence="1" type="ORF">AO501_25160</name>
</gene>
<dbReference type="Proteomes" id="UP000051677">
    <property type="component" value="Unassembled WGS sequence"/>
</dbReference>
<dbReference type="OrthoDB" id="9787478at2"/>
<dbReference type="Pfam" id="PF07505">
    <property type="entry name" value="DUF5131"/>
    <property type="match status" value="1"/>
</dbReference>
<evidence type="ECO:0000313" key="2">
    <source>
        <dbReference type="Proteomes" id="UP000051677"/>
    </source>
</evidence>
<evidence type="ECO:0008006" key="3">
    <source>
        <dbReference type="Google" id="ProtNLM"/>
    </source>
</evidence>
<protein>
    <recommendedName>
        <fullName evidence="3">Phage Gp37/Gp68 family protein</fullName>
    </recommendedName>
</protein>
<dbReference type="RefSeq" id="WP_055581423.1">
    <property type="nucleotide sequence ID" value="NZ_LKTM01000372.1"/>
</dbReference>
<organism evidence="1 2">
    <name type="scientific">Mycobacterium gordonae</name>
    <dbReference type="NCBI Taxonomy" id="1778"/>
    <lineage>
        <taxon>Bacteria</taxon>
        <taxon>Bacillati</taxon>
        <taxon>Actinomycetota</taxon>
        <taxon>Actinomycetes</taxon>
        <taxon>Mycobacteriales</taxon>
        <taxon>Mycobacteriaceae</taxon>
        <taxon>Mycobacterium</taxon>
    </lineage>
</organism>
<reference evidence="1 2" key="1">
    <citation type="submission" date="2015-10" db="EMBL/GenBank/DDBJ databases">
        <title>Mycobacterium gordonae draft genome assembly.</title>
        <authorList>
            <person name="Ustinova V."/>
            <person name="Smirnova T."/>
            <person name="Blagodatskikh K."/>
            <person name="Varlamov D."/>
            <person name="Larionova E."/>
            <person name="Chernousova L."/>
        </authorList>
    </citation>
    <scope>NUCLEOTIDE SEQUENCE [LARGE SCALE GENOMIC DNA]</scope>
    <source>
        <strain evidence="1 2">CTRI 14-8773</strain>
    </source>
</reference>
<sequence length="362" mass="40027">MADTAIEWADRVWNPTTGCDRVSPGCDHCYAMTMAKRLKGMGSAKYQRDGDPRTSGPGFGVSVHPDVLGLPLKWRKPQRIFVNSMSDLFHDQVPDEYIAKVFAVMAVARRHTFQVLTKRHGRMRAVLSKQSFPELVTTWAWRIHAGAALGLPHGNSSYSRTAVAWPLPNVWLGVSAENQQWANIRIPALLDTPAAVRFVSAEPLLGPIDLTSWIGCPHDSLSGVDQEPIASPTKRWRCDQCRASVLDGTVTNVGLHWVITGGESGPGARPAHPDWFRSIRDQCQAVGVAYLHKQNGEFRRWQLSDQPGRLLYVHRETGAITGDPYDSGEASGLWTAMCRVGKHRAGRELDGRTWDGYPGEAS</sequence>